<accession>A0A9W8EEI8</accession>
<feature type="transmembrane region" description="Helical" evidence="5">
    <location>
        <begin position="166"/>
        <end position="186"/>
    </location>
</feature>
<dbReference type="GO" id="GO:0004930">
    <property type="term" value="F:G protein-coupled receptor activity"/>
    <property type="evidence" value="ECO:0007669"/>
    <property type="project" value="TreeGrafter"/>
</dbReference>
<comment type="caution">
    <text evidence="6">The sequence shown here is derived from an EMBL/GenBank/DDBJ whole genome shotgun (WGS) entry which is preliminary data.</text>
</comment>
<evidence type="ECO:0000256" key="3">
    <source>
        <dbReference type="ARBA" id="ARBA00022989"/>
    </source>
</evidence>
<dbReference type="PANTHER" id="PTHR23112:SF0">
    <property type="entry name" value="TRANSMEMBRANE PROTEIN 116"/>
    <property type="match status" value="1"/>
</dbReference>
<feature type="transmembrane region" description="Helical" evidence="5">
    <location>
        <begin position="257"/>
        <end position="278"/>
    </location>
</feature>
<dbReference type="GO" id="GO:0007189">
    <property type="term" value="P:adenylate cyclase-activating G protein-coupled receptor signaling pathway"/>
    <property type="evidence" value="ECO:0007669"/>
    <property type="project" value="TreeGrafter"/>
</dbReference>
<dbReference type="EMBL" id="JANBQB010000112">
    <property type="protein sequence ID" value="KAJ1981776.1"/>
    <property type="molecule type" value="Genomic_DNA"/>
</dbReference>
<evidence type="ECO:0000256" key="4">
    <source>
        <dbReference type="ARBA" id="ARBA00023136"/>
    </source>
</evidence>
<dbReference type="AlphaFoldDB" id="A0A9W8EEI8"/>
<keyword evidence="7" id="KW-1185">Reference proteome</keyword>
<gene>
    <name evidence="6" type="ORF">H4R34_001948</name>
</gene>
<evidence type="ECO:0000313" key="6">
    <source>
        <dbReference type="EMBL" id="KAJ1981776.1"/>
    </source>
</evidence>
<dbReference type="Proteomes" id="UP001151582">
    <property type="component" value="Unassembled WGS sequence"/>
</dbReference>
<feature type="transmembrane region" description="Helical" evidence="5">
    <location>
        <begin position="35"/>
        <end position="54"/>
    </location>
</feature>
<dbReference type="OrthoDB" id="5552049at2759"/>
<evidence type="ECO:0000256" key="5">
    <source>
        <dbReference type="SAM" id="Phobius"/>
    </source>
</evidence>
<evidence type="ECO:0000313" key="7">
    <source>
        <dbReference type="Proteomes" id="UP001151582"/>
    </source>
</evidence>
<evidence type="ECO:0000256" key="1">
    <source>
        <dbReference type="ARBA" id="ARBA00004141"/>
    </source>
</evidence>
<dbReference type="PANTHER" id="PTHR23112">
    <property type="entry name" value="G PROTEIN-COUPLED RECEPTOR 157-RELATED"/>
    <property type="match status" value="1"/>
</dbReference>
<sequence length="341" mass="39011">MATLPLQGVPIAVICLYIFIRSVNGYLVKPIPLRLAFFASFVEIIFSVLRLALIGSHQASSTLNQAECGSILFFFINGSLLSLFIRILLPIHLLKILFFKQYHVPFYERQYLVLCFFASTILSFLPIASSVFGWTEMAQRCGPHATNIYDSRSDRVNMLLWKWASYYAWIVLLVVFCLGVFLVLLVQLVRDRLKLRHAFKSGPAHLIASDEANKFWILIRKIIQRILWYPLIAIFCHVVELYNAFQQISGQPYSPAGFFLSQLFLSLQAVFTLIVFLFEPSLREAYREKRSPGVPSRSLRQSASLATPSDPHMLPWDIVIQTVEPKPSQLSPAFEFNRVIV</sequence>
<keyword evidence="4 5" id="KW-0472">Membrane</keyword>
<comment type="subcellular location">
    <subcellularLocation>
        <location evidence="1">Membrane</location>
        <topology evidence="1">Multi-pass membrane protein</topology>
    </subcellularLocation>
</comment>
<organism evidence="6 7">
    <name type="scientific">Dimargaris verticillata</name>
    <dbReference type="NCBI Taxonomy" id="2761393"/>
    <lineage>
        <taxon>Eukaryota</taxon>
        <taxon>Fungi</taxon>
        <taxon>Fungi incertae sedis</taxon>
        <taxon>Zoopagomycota</taxon>
        <taxon>Kickxellomycotina</taxon>
        <taxon>Dimargaritomycetes</taxon>
        <taxon>Dimargaritales</taxon>
        <taxon>Dimargaritaceae</taxon>
        <taxon>Dimargaris</taxon>
    </lineage>
</organism>
<proteinExistence type="predicted"/>
<feature type="transmembrane region" description="Helical" evidence="5">
    <location>
        <begin position="226"/>
        <end position="245"/>
    </location>
</feature>
<reference evidence="6" key="1">
    <citation type="submission" date="2022-07" db="EMBL/GenBank/DDBJ databases">
        <title>Phylogenomic reconstructions and comparative analyses of Kickxellomycotina fungi.</title>
        <authorList>
            <person name="Reynolds N.K."/>
            <person name="Stajich J.E."/>
            <person name="Barry K."/>
            <person name="Grigoriev I.V."/>
            <person name="Crous P."/>
            <person name="Smith M.E."/>
        </authorList>
    </citation>
    <scope>NUCLEOTIDE SEQUENCE</scope>
    <source>
        <strain evidence="6">RSA 567</strain>
    </source>
</reference>
<feature type="transmembrane region" description="Helical" evidence="5">
    <location>
        <begin position="111"/>
        <end position="134"/>
    </location>
</feature>
<keyword evidence="3 5" id="KW-1133">Transmembrane helix</keyword>
<protein>
    <submittedName>
        <fullName evidence="6">Uncharacterized protein</fullName>
    </submittedName>
</protein>
<name>A0A9W8EEI8_9FUNG</name>
<keyword evidence="2 5" id="KW-0812">Transmembrane</keyword>
<feature type="transmembrane region" description="Helical" evidence="5">
    <location>
        <begin position="74"/>
        <end position="99"/>
    </location>
</feature>
<dbReference type="GO" id="GO:0005886">
    <property type="term" value="C:plasma membrane"/>
    <property type="evidence" value="ECO:0007669"/>
    <property type="project" value="TreeGrafter"/>
</dbReference>
<evidence type="ECO:0000256" key="2">
    <source>
        <dbReference type="ARBA" id="ARBA00022692"/>
    </source>
</evidence>
<feature type="transmembrane region" description="Helical" evidence="5">
    <location>
        <begin position="6"/>
        <end position="23"/>
    </location>
</feature>